<evidence type="ECO:0000256" key="5">
    <source>
        <dbReference type="ARBA" id="ARBA00023163"/>
    </source>
</evidence>
<dbReference type="HAMAP" id="MF_00073">
    <property type="entry name" value="NusB"/>
    <property type="match status" value="1"/>
</dbReference>
<comment type="similarity">
    <text evidence="1 6">Belongs to the NusB family.</text>
</comment>
<organism evidence="8 9">
    <name type="scientific">Litorivicinus lipolyticus</name>
    <dbReference type="NCBI Taxonomy" id="418701"/>
    <lineage>
        <taxon>Bacteria</taxon>
        <taxon>Pseudomonadati</taxon>
        <taxon>Pseudomonadota</taxon>
        <taxon>Gammaproteobacteria</taxon>
        <taxon>Oceanospirillales</taxon>
        <taxon>Litorivicinaceae</taxon>
        <taxon>Litorivicinus</taxon>
    </lineage>
</organism>
<dbReference type="SUPFAM" id="SSF48013">
    <property type="entry name" value="NusB-like"/>
    <property type="match status" value="1"/>
</dbReference>
<keyword evidence="5 6" id="KW-0804">Transcription</keyword>
<evidence type="ECO:0000259" key="7">
    <source>
        <dbReference type="Pfam" id="PF01029"/>
    </source>
</evidence>
<dbReference type="PANTHER" id="PTHR11078">
    <property type="entry name" value="N UTILIZATION SUBSTANCE PROTEIN B-RELATED"/>
    <property type="match status" value="1"/>
</dbReference>
<keyword evidence="4 6" id="KW-0805">Transcription regulation</keyword>
<dbReference type="EMBL" id="CP045871">
    <property type="protein sequence ID" value="QGG79425.1"/>
    <property type="molecule type" value="Genomic_DNA"/>
</dbReference>
<dbReference type="AlphaFoldDB" id="A0A5Q2QEH9"/>
<dbReference type="KEGG" id="llp:GH975_02120"/>
<dbReference type="Pfam" id="PF01029">
    <property type="entry name" value="NusB"/>
    <property type="match status" value="1"/>
</dbReference>
<dbReference type="PANTHER" id="PTHR11078:SF3">
    <property type="entry name" value="ANTITERMINATION NUSB DOMAIN-CONTAINING PROTEIN"/>
    <property type="match status" value="1"/>
</dbReference>
<keyword evidence="9" id="KW-1185">Reference proteome</keyword>
<evidence type="ECO:0000256" key="1">
    <source>
        <dbReference type="ARBA" id="ARBA00005952"/>
    </source>
</evidence>
<protein>
    <recommendedName>
        <fullName evidence="6">Transcription antitermination protein NusB</fullName>
    </recommendedName>
    <alternativeName>
        <fullName evidence="6">Antitermination factor NusB</fullName>
    </alternativeName>
</protein>
<dbReference type="GO" id="GO:0031564">
    <property type="term" value="P:transcription antitermination"/>
    <property type="evidence" value="ECO:0007669"/>
    <property type="project" value="UniProtKB-KW"/>
</dbReference>
<dbReference type="GO" id="GO:0003723">
    <property type="term" value="F:RNA binding"/>
    <property type="evidence" value="ECO:0007669"/>
    <property type="project" value="UniProtKB-UniRule"/>
</dbReference>
<dbReference type="NCBIfam" id="TIGR01951">
    <property type="entry name" value="nusB"/>
    <property type="match status" value="1"/>
</dbReference>
<evidence type="ECO:0000256" key="4">
    <source>
        <dbReference type="ARBA" id="ARBA00023015"/>
    </source>
</evidence>
<dbReference type="InterPro" id="IPR035926">
    <property type="entry name" value="NusB-like_sf"/>
</dbReference>
<evidence type="ECO:0000256" key="6">
    <source>
        <dbReference type="HAMAP-Rule" id="MF_00073"/>
    </source>
</evidence>
<dbReference type="Proteomes" id="UP000388235">
    <property type="component" value="Chromosome"/>
</dbReference>
<evidence type="ECO:0000313" key="8">
    <source>
        <dbReference type="EMBL" id="QGG79425.1"/>
    </source>
</evidence>
<evidence type="ECO:0000256" key="3">
    <source>
        <dbReference type="ARBA" id="ARBA00022884"/>
    </source>
</evidence>
<dbReference type="InterPro" id="IPR006027">
    <property type="entry name" value="NusB_RsmB_TIM44"/>
</dbReference>
<dbReference type="InterPro" id="IPR011605">
    <property type="entry name" value="NusB_fam"/>
</dbReference>
<dbReference type="OrthoDB" id="9789556at2"/>
<name>A0A5Q2QEH9_9GAMM</name>
<dbReference type="GO" id="GO:0005829">
    <property type="term" value="C:cytosol"/>
    <property type="evidence" value="ECO:0007669"/>
    <property type="project" value="TreeGrafter"/>
</dbReference>
<keyword evidence="2 6" id="KW-0889">Transcription antitermination</keyword>
<comment type="function">
    <text evidence="6">Involved in transcription antitermination. Required for transcription of ribosomal RNA (rRNA) genes. Binds specifically to the boxA antiterminator sequence of the ribosomal RNA (rrn) operons.</text>
</comment>
<accession>A0A5Q2QEH9</accession>
<proteinExistence type="inferred from homology"/>
<gene>
    <name evidence="6 8" type="primary">nusB</name>
    <name evidence="8" type="ORF">GH975_02120</name>
</gene>
<evidence type="ECO:0000256" key="2">
    <source>
        <dbReference type="ARBA" id="ARBA00022814"/>
    </source>
</evidence>
<reference evidence="8 9" key="1">
    <citation type="submission" date="2019-11" db="EMBL/GenBank/DDBJ databases">
        <authorList>
            <person name="Khan S.A."/>
            <person name="Jeon C.O."/>
            <person name="Chun B.H."/>
        </authorList>
    </citation>
    <scope>NUCLEOTIDE SEQUENCE [LARGE SCALE GENOMIC DNA]</scope>
    <source>
        <strain evidence="8 9">IMCC 1097</strain>
    </source>
</reference>
<dbReference type="GO" id="GO:0006353">
    <property type="term" value="P:DNA-templated transcription termination"/>
    <property type="evidence" value="ECO:0007669"/>
    <property type="project" value="UniProtKB-UniRule"/>
</dbReference>
<sequence>MTEGVKPAARHRARELALQALYQWQLSGYDASNAEARFRAQNHLGKADPGYFHEVYKGVSGDSAKLDAILAPYLERPVKDVDAVALNVLRIATWELSERIDVPYKVVLNEAVDLTKRFGASDAHKFVNGVLDKLAAQLRPVEFSAK</sequence>
<dbReference type="Gene3D" id="1.10.940.10">
    <property type="entry name" value="NusB-like"/>
    <property type="match status" value="1"/>
</dbReference>
<feature type="domain" description="NusB/RsmB/TIM44" evidence="7">
    <location>
        <begin position="11"/>
        <end position="135"/>
    </location>
</feature>
<keyword evidence="3 6" id="KW-0694">RNA-binding</keyword>
<dbReference type="RefSeq" id="WP_153712929.1">
    <property type="nucleotide sequence ID" value="NZ_CP045871.1"/>
</dbReference>
<evidence type="ECO:0000313" key="9">
    <source>
        <dbReference type="Proteomes" id="UP000388235"/>
    </source>
</evidence>